<feature type="domain" description="SEA" evidence="3">
    <location>
        <begin position="2028"/>
        <end position="2149"/>
    </location>
</feature>
<feature type="domain" description="SEA" evidence="3">
    <location>
        <begin position="2318"/>
        <end position="2438"/>
    </location>
</feature>
<dbReference type="GeneID" id="114503634"/>
<feature type="compositionally biased region" description="Low complexity" evidence="1">
    <location>
        <begin position="939"/>
        <end position="948"/>
    </location>
</feature>
<dbReference type="KEGG" id="pdic:114503634"/>
<protein>
    <submittedName>
        <fullName evidence="5">Mucin-16</fullName>
    </submittedName>
</protein>
<feature type="compositionally biased region" description="Polar residues" evidence="1">
    <location>
        <begin position="63"/>
        <end position="86"/>
    </location>
</feature>
<feature type="domain" description="SEA" evidence="3">
    <location>
        <begin position="2568"/>
        <end position="2687"/>
    </location>
</feature>
<feature type="domain" description="SEA" evidence="3">
    <location>
        <begin position="2443"/>
        <end position="2554"/>
    </location>
</feature>
<feature type="transmembrane region" description="Helical" evidence="2">
    <location>
        <begin position="2699"/>
        <end position="2725"/>
    </location>
</feature>
<dbReference type="PANTHER" id="PTHR14672">
    <property type="entry name" value="MUCIN-16"/>
    <property type="match status" value="1"/>
</dbReference>
<dbReference type="InterPro" id="IPR036364">
    <property type="entry name" value="SEA_dom_sf"/>
</dbReference>
<feature type="region of interest" description="Disordered" evidence="1">
    <location>
        <begin position="1"/>
        <end position="99"/>
    </location>
</feature>
<evidence type="ECO:0000256" key="1">
    <source>
        <dbReference type="SAM" id="MobiDB-lite"/>
    </source>
</evidence>
<name>A0A7E6E957_9CHIR</name>
<feature type="domain" description="SEA" evidence="3">
    <location>
        <begin position="1284"/>
        <end position="1405"/>
    </location>
</feature>
<dbReference type="OrthoDB" id="9947814at2759"/>
<feature type="compositionally biased region" description="Low complexity" evidence="1">
    <location>
        <begin position="279"/>
        <end position="292"/>
    </location>
</feature>
<feature type="region of interest" description="Disordered" evidence="1">
    <location>
        <begin position="145"/>
        <end position="188"/>
    </location>
</feature>
<feature type="region of interest" description="Disordered" evidence="1">
    <location>
        <begin position="200"/>
        <end position="389"/>
    </location>
</feature>
<feature type="compositionally biased region" description="Low complexity" evidence="1">
    <location>
        <begin position="689"/>
        <end position="699"/>
    </location>
</feature>
<dbReference type="SUPFAM" id="SSF82671">
    <property type="entry name" value="SEA domain"/>
    <property type="match status" value="13"/>
</dbReference>
<feature type="domain" description="SEA" evidence="3">
    <location>
        <begin position="1882"/>
        <end position="2003"/>
    </location>
</feature>
<feature type="region of interest" description="Disordered" evidence="1">
    <location>
        <begin position="121"/>
        <end position="140"/>
    </location>
</feature>
<feature type="compositionally biased region" description="Polar residues" evidence="1">
    <location>
        <begin position="1"/>
        <end position="31"/>
    </location>
</feature>
<evidence type="ECO:0000259" key="3">
    <source>
        <dbReference type="PROSITE" id="PS50024"/>
    </source>
</evidence>
<dbReference type="InterPro" id="IPR028850">
    <property type="entry name" value="MUC16"/>
</dbReference>
<feature type="domain" description="SEA" evidence="3">
    <location>
        <begin position="795"/>
        <end position="916"/>
    </location>
</feature>
<feature type="compositionally biased region" description="Low complexity" evidence="1">
    <location>
        <begin position="122"/>
        <end position="135"/>
    </location>
</feature>
<keyword evidence="2" id="KW-0812">Transmembrane</keyword>
<evidence type="ECO:0000256" key="2">
    <source>
        <dbReference type="SAM" id="Phobius"/>
    </source>
</evidence>
<keyword evidence="2" id="KW-0472">Membrane</keyword>
<feature type="domain" description="SEA" evidence="3">
    <location>
        <begin position="1438"/>
        <end position="1562"/>
    </location>
</feature>
<sequence>MPTRTGSPAVSGGVSSLVPSAGAETSATFPTPTDFPHEPDSPEASSALPPLTASPQDPGASVSLVTQSSDTSPFSPKGTSTVSNSGPGPAPWTATSAGAEAVSALPGRTVETLLPGVVTSQAAGPGAETTTGASTLPSDQVHLETTASRATHSETEARSADPTLTLSPREPDTTVSSVTRPGAQTSPVISTLAFSPGVSGADLSQVSSSGAETGTTSATLTDSPPGPETAASWGTHPAAEASSTVPAGTASPRGPDTTAPRAHSPETGASVSRETPNFSHTVSDVTSSTATSPGAEASSAPPTTSVPLDGPSTATSLATSSGTEATRAFSTRTEPLHEADTAVSLVPHPAESSTVSPESTSSVSHGESDSAPSVAASAGAEASSALPGRTVETVAPGAVTSQATSSGSETGPTAATLTTSQLHLETTASRATPLDTEARSAVPTLTVSPPEPDTFVSVVTHLADSSRTFHHSTSSVFLGESEHTPSIFSASGTEVSSDSATVIESSSVPDKVTSQGSIPDIDSNIATVSPSPCEPGTTPCLLTRPSAGRNTSFPASTIFPHLPDITASLSTRRGWEVSGFVPTETVSLVPPKAVSSLFTTLVNEASRVNPVATASLRVPLGTAPLSTHRETDHSTAVSASTFFRGSSESTGFPATSPASEAGTGIPALHTSPGVLEPASSPASTAEPYTVTSWTTQTSPPSTPVGLPEFSQTVTLSPVTLITSKTSHEGSSPRTTLKTTSLETPKLAVTGSGPTMAKTTATLSILSESSFVPVTTPEMSVSSYASVTSGTTTIPLLMPFIVNFTITNLRYREDMGNLGSEIFNATERYLQQLLGPLFKNSSIGSLYAGCRLASLRSEKEGTSTTVDVVCTHRLGPTSSGLDRERLYWELSQQTHGVTRLGPYTLDRNSLFVSGYNHRYWIPTTSTLVTSTFSPGPPASESPTPSSTAADVGPAPVPFTLNFTITNMLYTPDMRHPGSAKFNSTERVLNHLLGPLFKNTSIGLLYSGCRLAQLRTEKDGETTGVDIVCTYHPDPMGPGLDTEELYQELSWLTHGVTLLGTYTLDRDSLYVNGYNHRSWTPATSSYSHRTSASTPSDQFSSAAVTSTLFPRTSLVPAPFSSSTAAASLLVPFTLNFTITNLHYEEGMQHPGSRKFNATERVLQRLLKSVFKNSSLRLLYAGCRLASLSPEKEETATRVDVTCAHRPDPEGPGLDRERLYWELRQLTRGITALGPYVLDRDSLWVNGFTPWSPTLFTSTPGTSMVDLGTLGTPSSFSSPPVAATSPTLVPFTLNFTITNLLYVPDMGRPGSAKLNMTEEVLQPILGSLFKNTSIGPLYSSCRLTSLRPVKDRSATRVDAVCTYHSEPTSTGLDREQLYRELSHETHGITRLGSFMLDRDSLHVNGYTHQALTSTPSTAATSTIPPATSGTPVPVSIATVPALVPFTLNFTVTNLHYEEDMGHLGSWKFNTTERVLQGLLRTLFKKSSVGPLYMGCRLTMLRSRKDGTATGVDVVCTHRPGPGGPGGPGLDSERLYWELSRLTQSATKLGPYALDQDSLYVNGYTHQTRTTTPSTSMVATVSAGIPTPSPRPTAPGPALVPFTLNFTITNLHHTEDMQPGSAKFNSTESLLQYLLKPLFTNSSIGSLYTGCRLATLRPEKGGAATGVDAICTHRPDPAGLALDREQLYWELSHQTHGVTRLGPYVLDRDRLYVNGYTGPAPTSIPSVSVISTPSLGNSSALMSSSSTVSGPALLPLTLNFTITNLHYMKDMEFPGSVKFNKIEKILQYLLRALFKNTSVSLLYSSCRLTLLRPERDGAATSVDIACNHRPDPSGPGLDRERLYWELSQLTQSVTKLGPYTLDQDSLYVNGYTHKTSETTPSATGPPPVPFTLNFTITNLHYVVDMWPPGSLKFNTTEKFLQRLLKHLFKNTSVGTLFSSCRLTLLRPRKDGTATGVDVVCTHRPGPGGSRLDDERLYGELSQLTRGFTQLGPYTLDQDSFYVNGYTHQTQTSTPRSLTHLVSATTPKTTGPTLLFFTLNFTITNMHYTEDMGHPASLKFNSTERILQHQLRLLFRNTRVGPLYSHCRLASLRLEKHGAATGVDIVCTYHSDLAGPGLDREQLYWQLSHQTHGVTRLGSFTLDKDSLHVNGYTFGATALTPTTAEINEEPFTLNFTINNLHYSADMGHPGSLKFNITNTLMQHLLSRLFWRSSLGSRYAGCRVTSLRSVENGAKTRVDFLCTYHQAPSGPGLPAEQVFHDLSWQTHGITRLGPYSLDKDSLYLNGYNERGPDEPPTTPEPATTFLPTSSSPVQPEATTALLHNLETLTLNFTISNLQYSADMINGSSMFNSTERVLRHLLRSLFKKSSLGPSCVDCRLISLRPEKGGASTSMDAVCTYRPNPLDHELDRDRLYWELSQLTHGVTQLGPYTLVPGSLFVNGYAPQSIVTQTEYQLNFHIINWNLSSPDPTSSEYTALLRDIQDKVTKLYRGSQLQGAFHSCLVTDLKLSSMSVTIQELFSSSVDPSMVKQVFLDRTLNASSHWLGATYHLTDIQVTEVETSVHLPTDKPTSSPSSQHFQLNFTVTNLPYVQDIAQPGTTKHQRNKRSMETALNHLFQNSSIKSYFSDCQVLAFRSVPSSNHTGVDSLCHVSPSAQVVDRVAIYEEFLQLTQNGTQLQNFTLDRNSVLVDGYAPSRHDALTGNSDLPFWAIILTCLAGLLALITCLICCFLVTMCRQRRREIVRLGKDAWNLPHPDPRTLQ</sequence>
<keyword evidence="2" id="KW-1133">Transmembrane helix</keyword>
<proteinExistence type="predicted"/>
<reference evidence="5" key="1">
    <citation type="submission" date="2025-08" db="UniProtKB">
        <authorList>
            <consortium name="RefSeq"/>
        </authorList>
    </citation>
    <scope>IDENTIFICATION</scope>
    <source>
        <tissue evidence="5">Muscle</tissue>
    </source>
</reference>
<feature type="domain" description="SEA" evidence="3">
    <location>
        <begin position="1594"/>
        <end position="1714"/>
    </location>
</feature>
<dbReference type="InterPro" id="IPR000082">
    <property type="entry name" value="SEA_dom"/>
</dbReference>
<feature type="domain" description="SEA" evidence="3">
    <location>
        <begin position="1748"/>
        <end position="1869"/>
    </location>
</feature>
<dbReference type="PROSITE" id="PS50024">
    <property type="entry name" value="SEA"/>
    <property type="match status" value="13"/>
</dbReference>
<keyword evidence="4" id="KW-1185">Reference proteome</keyword>
<dbReference type="FunFam" id="3.30.70.960:FF:000003">
    <property type="entry name" value="MUC16 isoform 1"/>
    <property type="match status" value="11"/>
</dbReference>
<feature type="compositionally biased region" description="Low complexity" evidence="1">
    <location>
        <begin position="312"/>
        <end position="326"/>
    </location>
</feature>
<dbReference type="Gene3D" id="3.30.70.960">
    <property type="entry name" value="SEA domain"/>
    <property type="match status" value="13"/>
</dbReference>
<dbReference type="Pfam" id="PF01390">
    <property type="entry name" value="SEA"/>
    <property type="match status" value="13"/>
</dbReference>
<feature type="compositionally biased region" description="Low complexity" evidence="1">
    <location>
        <begin position="207"/>
        <end position="223"/>
    </location>
</feature>
<dbReference type="PANTHER" id="PTHR14672:SF1">
    <property type="entry name" value="MUCIN-16"/>
    <property type="match status" value="1"/>
</dbReference>
<feature type="compositionally biased region" description="Polar residues" evidence="1">
    <location>
        <begin position="419"/>
        <end position="430"/>
    </location>
</feature>
<dbReference type="RefSeq" id="XP_035888181.1">
    <property type="nucleotide sequence ID" value="XM_036032288.1"/>
</dbReference>
<evidence type="ECO:0000313" key="5">
    <source>
        <dbReference type="RefSeq" id="XP_035888181.1"/>
    </source>
</evidence>
<feature type="region of interest" description="Disordered" evidence="1">
    <location>
        <begin position="645"/>
        <end position="703"/>
    </location>
</feature>
<feature type="domain" description="SEA" evidence="3">
    <location>
        <begin position="2162"/>
        <end position="2283"/>
    </location>
</feature>
<dbReference type="InParanoid" id="A0A7E6E957"/>
<dbReference type="Proteomes" id="UP000504628">
    <property type="component" value="Chromosome 8"/>
</dbReference>
<evidence type="ECO:0000313" key="4">
    <source>
        <dbReference type="Proteomes" id="UP000504628"/>
    </source>
</evidence>
<dbReference type="CTD" id="94025"/>
<feature type="region of interest" description="Disordered" evidence="1">
    <location>
        <begin position="930"/>
        <end position="951"/>
    </location>
</feature>
<accession>A0A7E6E957</accession>
<organism evidence="4 5">
    <name type="scientific">Phyllostomus discolor</name>
    <name type="common">pale spear-nosed bat</name>
    <dbReference type="NCBI Taxonomy" id="89673"/>
    <lineage>
        <taxon>Eukaryota</taxon>
        <taxon>Metazoa</taxon>
        <taxon>Chordata</taxon>
        <taxon>Craniata</taxon>
        <taxon>Vertebrata</taxon>
        <taxon>Euteleostomi</taxon>
        <taxon>Mammalia</taxon>
        <taxon>Eutheria</taxon>
        <taxon>Laurasiatheria</taxon>
        <taxon>Chiroptera</taxon>
        <taxon>Yangochiroptera</taxon>
        <taxon>Phyllostomidae</taxon>
        <taxon>Phyllostominae</taxon>
        <taxon>Phyllostomus</taxon>
    </lineage>
</organism>
<feature type="compositionally biased region" description="Polar residues" evidence="1">
    <location>
        <begin position="645"/>
        <end position="658"/>
    </location>
</feature>
<feature type="region of interest" description="Disordered" evidence="1">
    <location>
        <begin position="419"/>
        <end position="452"/>
    </location>
</feature>
<feature type="compositionally biased region" description="Polar residues" evidence="1">
    <location>
        <begin position="173"/>
        <end position="188"/>
    </location>
</feature>
<feature type="compositionally biased region" description="Polar residues" evidence="1">
    <location>
        <begin position="267"/>
        <end position="278"/>
    </location>
</feature>
<feature type="compositionally biased region" description="Low complexity" evidence="1">
    <location>
        <begin position="351"/>
        <end position="385"/>
    </location>
</feature>
<gene>
    <name evidence="5" type="primary">MUC16</name>
</gene>
<feature type="domain" description="SEA" evidence="3">
    <location>
        <begin position="1126"/>
        <end position="1247"/>
    </location>
</feature>
<feature type="region of interest" description="Disordered" evidence="1">
    <location>
        <begin position="2281"/>
        <end position="2308"/>
    </location>
</feature>
<feature type="domain" description="SEA" evidence="3">
    <location>
        <begin position="953"/>
        <end position="1074"/>
    </location>
</feature>